<sequence>MSSSSRTDKSYFKKRRKYGIPFDYIDYQPKRRRCQIPRPLNEDEPGYSRRKALREHYYPVKKSKLKTTVSSDLLLDVLQCLNRNEALKCQLVSKQFHSAIAP</sequence>
<protein>
    <submittedName>
        <fullName evidence="3">F-box domain-containing protein</fullName>
    </submittedName>
</protein>
<evidence type="ECO:0000259" key="1">
    <source>
        <dbReference type="Pfam" id="PF00646"/>
    </source>
</evidence>
<proteinExistence type="predicted"/>
<accession>A0A914CNX6</accession>
<dbReference type="Proteomes" id="UP000887540">
    <property type="component" value="Unplaced"/>
</dbReference>
<evidence type="ECO:0000313" key="2">
    <source>
        <dbReference type="Proteomes" id="UP000887540"/>
    </source>
</evidence>
<dbReference type="WBParaSite" id="ACRNAN_scaffold12391.g28073.t1">
    <property type="protein sequence ID" value="ACRNAN_scaffold12391.g28073.t1"/>
    <property type="gene ID" value="ACRNAN_scaffold12391.g28073"/>
</dbReference>
<keyword evidence="2" id="KW-1185">Reference proteome</keyword>
<dbReference type="InterPro" id="IPR001810">
    <property type="entry name" value="F-box_dom"/>
</dbReference>
<dbReference type="AlphaFoldDB" id="A0A914CNX6"/>
<reference evidence="3" key="1">
    <citation type="submission" date="2022-11" db="UniProtKB">
        <authorList>
            <consortium name="WormBaseParasite"/>
        </authorList>
    </citation>
    <scope>IDENTIFICATION</scope>
</reference>
<evidence type="ECO:0000313" key="3">
    <source>
        <dbReference type="WBParaSite" id="ACRNAN_scaffold12391.g28073.t1"/>
    </source>
</evidence>
<organism evidence="2 3">
    <name type="scientific">Acrobeloides nanus</name>
    <dbReference type="NCBI Taxonomy" id="290746"/>
    <lineage>
        <taxon>Eukaryota</taxon>
        <taxon>Metazoa</taxon>
        <taxon>Ecdysozoa</taxon>
        <taxon>Nematoda</taxon>
        <taxon>Chromadorea</taxon>
        <taxon>Rhabditida</taxon>
        <taxon>Tylenchina</taxon>
        <taxon>Cephalobomorpha</taxon>
        <taxon>Cephaloboidea</taxon>
        <taxon>Cephalobidae</taxon>
        <taxon>Acrobeloides</taxon>
    </lineage>
</organism>
<dbReference type="Pfam" id="PF00646">
    <property type="entry name" value="F-box"/>
    <property type="match status" value="1"/>
</dbReference>
<feature type="domain" description="F-box" evidence="1">
    <location>
        <begin position="71"/>
        <end position="100"/>
    </location>
</feature>
<name>A0A914CNX6_9BILA</name>